<keyword evidence="4" id="KW-1185">Reference proteome</keyword>
<dbReference type="InterPro" id="IPR036778">
    <property type="entry name" value="OHCU_decarboxylase_sf"/>
</dbReference>
<accession>A0A2T0FQ28</accession>
<evidence type="ECO:0000259" key="2">
    <source>
        <dbReference type="Pfam" id="PF09349"/>
    </source>
</evidence>
<organism evidence="3 4">
    <name type="scientific">Wickerhamiella sorbophila</name>
    <dbReference type="NCBI Taxonomy" id="45607"/>
    <lineage>
        <taxon>Eukaryota</taxon>
        <taxon>Fungi</taxon>
        <taxon>Dikarya</taxon>
        <taxon>Ascomycota</taxon>
        <taxon>Saccharomycotina</taxon>
        <taxon>Dipodascomycetes</taxon>
        <taxon>Dipodascales</taxon>
        <taxon>Trichomonascaceae</taxon>
        <taxon>Wickerhamiella</taxon>
    </lineage>
</organism>
<dbReference type="RefSeq" id="XP_024667030.1">
    <property type="nucleotide sequence ID" value="XM_024811262.1"/>
</dbReference>
<dbReference type="OrthoDB" id="5398391at2759"/>
<keyword evidence="1" id="KW-0659">Purine metabolism</keyword>
<dbReference type="Pfam" id="PF09349">
    <property type="entry name" value="OHCU_decarbox"/>
    <property type="match status" value="1"/>
</dbReference>
<dbReference type="InterPro" id="IPR018020">
    <property type="entry name" value="OHCU_decarboxylase"/>
</dbReference>
<evidence type="ECO:0000256" key="1">
    <source>
        <dbReference type="ARBA" id="ARBA00022631"/>
    </source>
</evidence>
<dbReference type="STRING" id="45607.A0A2T0FQ28"/>
<proteinExistence type="predicted"/>
<dbReference type="AlphaFoldDB" id="A0A2T0FQ28"/>
<name>A0A2T0FQ28_9ASCO</name>
<dbReference type="GO" id="GO:0006144">
    <property type="term" value="P:purine nucleobase metabolic process"/>
    <property type="evidence" value="ECO:0007669"/>
    <property type="project" value="UniProtKB-KW"/>
</dbReference>
<evidence type="ECO:0000313" key="3">
    <source>
        <dbReference type="EMBL" id="PRT57085.1"/>
    </source>
</evidence>
<reference evidence="3 4" key="1">
    <citation type="submission" date="2017-04" db="EMBL/GenBank/DDBJ databases">
        <title>Genome sequencing of [Candida] sorbophila.</title>
        <authorList>
            <person name="Ahn J.O."/>
        </authorList>
    </citation>
    <scope>NUCLEOTIDE SEQUENCE [LARGE SCALE GENOMIC DNA]</scope>
    <source>
        <strain evidence="3 4">DS02</strain>
    </source>
</reference>
<dbReference type="PANTHER" id="PTHR37987:SF1">
    <property type="entry name" value="OXO-4-HYDROXY-4-CARBOXY-5-UREIDOIMIDAZOLINE DECARBOXYLASE DOMAIN-CONTAINING PROTEIN"/>
    <property type="match status" value="1"/>
</dbReference>
<gene>
    <name evidence="3" type="ORF">B9G98_04705</name>
</gene>
<comment type="caution">
    <text evidence="3">The sequence shown here is derived from an EMBL/GenBank/DDBJ whole genome shotgun (WGS) entry which is preliminary data.</text>
</comment>
<dbReference type="EMBL" id="NDIQ01000022">
    <property type="protein sequence ID" value="PRT57085.1"/>
    <property type="molecule type" value="Genomic_DNA"/>
</dbReference>
<protein>
    <recommendedName>
        <fullName evidence="2">Oxo-4-hydroxy-4-carboxy-5-ureidoimidazoline decarboxylase domain-containing protein</fullName>
    </recommendedName>
</protein>
<dbReference type="GeneID" id="36518453"/>
<evidence type="ECO:0000313" key="4">
    <source>
        <dbReference type="Proteomes" id="UP000238350"/>
    </source>
</evidence>
<dbReference type="SUPFAM" id="SSF158694">
    <property type="entry name" value="UraD-Like"/>
    <property type="match status" value="1"/>
</dbReference>
<feature type="domain" description="Oxo-4-hydroxy-4-carboxy-5-ureidoimidazoline decarboxylase" evidence="2">
    <location>
        <begin position="8"/>
        <end position="164"/>
    </location>
</feature>
<dbReference type="Proteomes" id="UP000238350">
    <property type="component" value="Unassembled WGS sequence"/>
</dbReference>
<dbReference type="PANTHER" id="PTHR37987">
    <property type="entry name" value="CHROMOSOME 9, WHOLE GENOME SHOTGUN SEQUENCE"/>
    <property type="match status" value="1"/>
</dbReference>
<sequence length="171" mass="19268">MAASEFSSLPRPEQEKLLSLLFEHSQVFLDYVLPVCQEPAQSWEELIERIRGHLRTMLKTPDDERIPGIIAAHPRLGAKKVDSALSQAEQASLQTASARETEQLAELNAEYERTFPGLRYVVFVAGRPRSVIMDDMRERIAKKDIEAEKRTAFDAMCDIALDRVAGLGDKI</sequence>
<dbReference type="Gene3D" id="1.10.3330.10">
    <property type="entry name" value="Oxo-4-hydroxy-4-carboxy-5-ureidoimidazoline decarboxylase"/>
    <property type="match status" value="1"/>
</dbReference>